<keyword evidence="13" id="KW-1185">Reference proteome</keyword>
<proteinExistence type="predicted"/>
<keyword evidence="7 10" id="KW-0472">Membrane</keyword>
<organism evidence="12 13">
    <name type="scientific">Acidiluteibacter ferrifornacis</name>
    <dbReference type="NCBI Taxonomy" id="2692424"/>
    <lineage>
        <taxon>Bacteria</taxon>
        <taxon>Pseudomonadati</taxon>
        <taxon>Bacteroidota</taxon>
        <taxon>Flavobacteriia</taxon>
        <taxon>Flavobacteriales</taxon>
        <taxon>Cryomorphaceae</taxon>
        <taxon>Acidiluteibacter</taxon>
    </lineage>
</organism>
<feature type="transmembrane region" description="Helical" evidence="10">
    <location>
        <begin position="25"/>
        <end position="42"/>
    </location>
</feature>
<accession>A0A6N9NLP5</accession>
<dbReference type="RefSeq" id="WP_160632992.1">
    <property type="nucleotide sequence ID" value="NZ_WWNE01000006.1"/>
</dbReference>
<evidence type="ECO:0000256" key="7">
    <source>
        <dbReference type="ARBA" id="ARBA00023136"/>
    </source>
</evidence>
<comment type="caution">
    <text evidence="12">The sequence shown here is derived from an EMBL/GenBank/DDBJ whole genome shotgun (WGS) entry which is preliminary data.</text>
</comment>
<dbReference type="GO" id="GO:0071470">
    <property type="term" value="P:cellular response to osmotic stress"/>
    <property type="evidence" value="ECO:0007669"/>
    <property type="project" value="InterPro"/>
</dbReference>
<dbReference type="InterPro" id="IPR030192">
    <property type="entry name" value="YbdG"/>
</dbReference>
<evidence type="ECO:0000256" key="2">
    <source>
        <dbReference type="ARBA" id="ARBA00022475"/>
    </source>
</evidence>
<keyword evidence="6" id="KW-0346">Stress response</keyword>
<evidence type="ECO:0000256" key="10">
    <source>
        <dbReference type="SAM" id="Phobius"/>
    </source>
</evidence>
<dbReference type="FunFam" id="2.30.30.60:FF:000002">
    <property type="entry name" value="Mechanosensitive ion channel family protein"/>
    <property type="match status" value="1"/>
</dbReference>
<evidence type="ECO:0000256" key="6">
    <source>
        <dbReference type="ARBA" id="ARBA00023016"/>
    </source>
</evidence>
<keyword evidence="4 10" id="KW-0812">Transmembrane</keyword>
<evidence type="ECO:0000259" key="11">
    <source>
        <dbReference type="Pfam" id="PF00924"/>
    </source>
</evidence>
<evidence type="ECO:0000256" key="4">
    <source>
        <dbReference type="ARBA" id="ARBA00022692"/>
    </source>
</evidence>
<dbReference type="SUPFAM" id="SSF50182">
    <property type="entry name" value="Sm-like ribonucleoproteins"/>
    <property type="match status" value="1"/>
</dbReference>
<gene>
    <name evidence="12" type="ORF">GQN54_07940</name>
</gene>
<protein>
    <recommendedName>
        <fullName evidence="8">Mechanosensing system component YbdG</fullName>
    </recommendedName>
    <alternativeName>
        <fullName evidence="9">Mechanosensitive channel homolog YbdG</fullName>
    </alternativeName>
</protein>
<evidence type="ECO:0000256" key="9">
    <source>
        <dbReference type="ARBA" id="ARBA00093659"/>
    </source>
</evidence>
<comment type="subcellular location">
    <subcellularLocation>
        <location evidence="1">Cell inner membrane</location>
        <topology evidence="1">Multi-pass membrane protein</topology>
    </subcellularLocation>
</comment>
<dbReference type="PANTHER" id="PTHR30414">
    <property type="entry name" value="MINICONDUCTANCE MECHANOSENSITIVE CHANNEL YBDG"/>
    <property type="match status" value="1"/>
</dbReference>
<evidence type="ECO:0000256" key="3">
    <source>
        <dbReference type="ARBA" id="ARBA00022519"/>
    </source>
</evidence>
<dbReference type="Gene3D" id="2.30.30.60">
    <property type="match status" value="1"/>
</dbReference>
<dbReference type="GO" id="GO:0005886">
    <property type="term" value="C:plasma membrane"/>
    <property type="evidence" value="ECO:0007669"/>
    <property type="project" value="UniProtKB-SubCell"/>
</dbReference>
<feature type="transmembrane region" description="Helical" evidence="10">
    <location>
        <begin position="104"/>
        <end position="125"/>
    </location>
</feature>
<dbReference type="EMBL" id="WWNE01000006">
    <property type="protein sequence ID" value="NBG66047.1"/>
    <property type="molecule type" value="Genomic_DNA"/>
</dbReference>
<evidence type="ECO:0000256" key="8">
    <source>
        <dbReference type="ARBA" id="ARBA00093630"/>
    </source>
</evidence>
<name>A0A6N9NLP5_9FLAO</name>
<evidence type="ECO:0000313" key="12">
    <source>
        <dbReference type="EMBL" id="NBG66047.1"/>
    </source>
</evidence>
<dbReference type="AlphaFoldDB" id="A0A6N9NLP5"/>
<dbReference type="Pfam" id="PF00924">
    <property type="entry name" value="MS_channel_2nd"/>
    <property type="match status" value="1"/>
</dbReference>
<keyword evidence="2" id="KW-1003">Cell membrane</keyword>
<keyword evidence="5 10" id="KW-1133">Transmembrane helix</keyword>
<feature type="transmembrane region" description="Helical" evidence="10">
    <location>
        <begin position="74"/>
        <end position="98"/>
    </location>
</feature>
<feature type="transmembrane region" description="Helical" evidence="10">
    <location>
        <begin position="146"/>
        <end position="166"/>
    </location>
</feature>
<evidence type="ECO:0000313" key="13">
    <source>
        <dbReference type="Proteomes" id="UP000470771"/>
    </source>
</evidence>
<dbReference type="InterPro" id="IPR010920">
    <property type="entry name" value="LSM_dom_sf"/>
</dbReference>
<dbReference type="Proteomes" id="UP000470771">
    <property type="component" value="Unassembled WGS sequence"/>
</dbReference>
<evidence type="ECO:0000256" key="1">
    <source>
        <dbReference type="ARBA" id="ARBA00004429"/>
    </source>
</evidence>
<dbReference type="InterPro" id="IPR006685">
    <property type="entry name" value="MscS_channel_2nd"/>
</dbReference>
<reference evidence="12 13" key="1">
    <citation type="submission" date="2019-12" db="EMBL/GenBank/DDBJ databases">
        <authorList>
            <person name="Zhao J."/>
        </authorList>
    </citation>
    <scope>NUCLEOTIDE SEQUENCE [LARGE SCALE GENOMIC DNA]</scope>
    <source>
        <strain evidence="12 13">S-15</strain>
    </source>
</reference>
<feature type="domain" description="Mechanosensitive ion channel MscS" evidence="11">
    <location>
        <begin position="191"/>
        <end position="259"/>
    </location>
</feature>
<dbReference type="PANTHER" id="PTHR30414:SF0">
    <property type="entry name" value="MINICONDUCTANCE MECHANOSENSITIVE CHANNEL YBDG"/>
    <property type="match status" value="1"/>
</dbReference>
<sequence length="419" mass="47862">MIEESTRYFTEKFISLGVSETTAGYLNYLLLGLFLVILCMLADRISRLTMVRIVSTVAAKSKTHWDDILVEKKFFYAVAHLAPVLLIEVLVPIIFKGLPTFVDYVIRLNDVYLIVVVLIMLNRFLNAAQLILSDYQLFKDKPLESYFQLTKIVIGIIATVLILSVLVSKSPIYFFSAAGAMTAVILFVFKDTILGFIASIQLSVNDMIRVGDWVQMDKYGADGDVLEINLTTVKVRNWDKTISTVPTYSFISDSFKNWRGMQETGARRIARSIFINIGSVKFASPEMIERFKNIHIISKYVEEKEIEIAKYNQENEVDTSHVSNGRRMTNLGTFRAYAERYLKKHPKVDKNQTIMVRQLEPNEKGVPVQIYCFSSDIAWENYEAIQSDIMDHLLSVVPQFDLQVFQNPSGSDFRKLQGD</sequence>
<keyword evidence="3" id="KW-0997">Cell inner membrane</keyword>
<feature type="transmembrane region" description="Helical" evidence="10">
    <location>
        <begin position="172"/>
        <end position="189"/>
    </location>
</feature>
<dbReference type="InterPro" id="IPR023408">
    <property type="entry name" value="MscS_beta-dom_sf"/>
</dbReference>
<evidence type="ECO:0000256" key="5">
    <source>
        <dbReference type="ARBA" id="ARBA00022989"/>
    </source>
</evidence>
<dbReference type="GO" id="GO:0008381">
    <property type="term" value="F:mechanosensitive monoatomic ion channel activity"/>
    <property type="evidence" value="ECO:0007669"/>
    <property type="project" value="InterPro"/>
</dbReference>